<keyword evidence="6 8" id="KW-1133">Transmembrane helix</keyword>
<dbReference type="InterPro" id="IPR002781">
    <property type="entry name" value="TM_pro_TauE-like"/>
</dbReference>
<evidence type="ECO:0000256" key="3">
    <source>
        <dbReference type="ARBA" id="ARBA00022448"/>
    </source>
</evidence>
<evidence type="ECO:0000256" key="8">
    <source>
        <dbReference type="RuleBase" id="RU363041"/>
    </source>
</evidence>
<evidence type="ECO:0000256" key="4">
    <source>
        <dbReference type="ARBA" id="ARBA00022475"/>
    </source>
</evidence>
<feature type="transmembrane region" description="Helical" evidence="8">
    <location>
        <begin position="229"/>
        <end position="247"/>
    </location>
</feature>
<evidence type="ECO:0000256" key="1">
    <source>
        <dbReference type="ARBA" id="ARBA00004651"/>
    </source>
</evidence>
<evidence type="ECO:0000256" key="7">
    <source>
        <dbReference type="ARBA" id="ARBA00023136"/>
    </source>
</evidence>
<dbReference type="GO" id="GO:0005886">
    <property type="term" value="C:plasma membrane"/>
    <property type="evidence" value="ECO:0007669"/>
    <property type="project" value="UniProtKB-SubCell"/>
</dbReference>
<proteinExistence type="inferred from homology"/>
<dbReference type="PANTHER" id="PTHR30269:SF0">
    <property type="entry name" value="MEMBRANE TRANSPORTER PROTEIN YFCA-RELATED"/>
    <property type="match status" value="1"/>
</dbReference>
<name>V9VWU9_9RHOB</name>
<keyword evidence="5 8" id="KW-0812">Transmembrane</keyword>
<sequence>MTVFGDFSFLVFAGLIGGLVNVVAGGSKLFVFPMLMAAGLPPLVANATATAGLWPAQLPGVWVFRRSLAADRHRHVLDAIIAAAGAVTGAVLLYALGEAAFLSIVPGFLVLAAVAILFGDQLSKLGQRLAGRNRAAARVMFLFTGVYAGYFGAGYGFLIVAAVFLAGEGSIHVATARKNFISLGANTAAVVPFSLTGLVAWDAAITVLISGLAGGAIGGRAMTYLPQRLLKRIIAACGIFLAASFLIRS</sequence>
<feature type="transmembrane region" description="Helical" evidence="8">
    <location>
        <begin position="7"/>
        <end position="31"/>
    </location>
</feature>
<evidence type="ECO:0000256" key="2">
    <source>
        <dbReference type="ARBA" id="ARBA00009142"/>
    </source>
</evidence>
<feature type="transmembrane region" description="Helical" evidence="8">
    <location>
        <begin position="187"/>
        <end position="217"/>
    </location>
</feature>
<dbReference type="KEGG" id="lmd:METH_17555"/>
<feature type="transmembrane region" description="Helical" evidence="8">
    <location>
        <begin position="139"/>
        <end position="167"/>
    </location>
</feature>
<evidence type="ECO:0000313" key="10">
    <source>
        <dbReference type="Proteomes" id="UP000018780"/>
    </source>
</evidence>
<organism evidence="9 10">
    <name type="scientific">Leisingera methylohalidivorans DSM 14336</name>
    <dbReference type="NCBI Taxonomy" id="999552"/>
    <lineage>
        <taxon>Bacteria</taxon>
        <taxon>Pseudomonadati</taxon>
        <taxon>Pseudomonadota</taxon>
        <taxon>Alphaproteobacteria</taxon>
        <taxon>Rhodobacterales</taxon>
        <taxon>Roseobacteraceae</taxon>
        <taxon>Leisingera</taxon>
    </lineage>
</organism>
<reference evidence="9 10" key="1">
    <citation type="submission" date="2013-09" db="EMBL/GenBank/DDBJ databases">
        <authorList>
            <consortium name="DOE Joint Genome Institute"/>
            <person name="Klenk H.-P."/>
            <person name="Huntemann M."/>
            <person name="Han J."/>
            <person name="Chen A."/>
            <person name="Kyrpides N."/>
            <person name="Mavromatis K."/>
            <person name="Markowitz V."/>
            <person name="Palaniappan K."/>
            <person name="Ivanova N."/>
            <person name="Schaumberg A."/>
            <person name="Pati A."/>
            <person name="Liolios K."/>
            <person name="Nordberg H.P."/>
            <person name="Cantor M.N."/>
            <person name="Hua S.X."/>
            <person name="Woyke T."/>
        </authorList>
    </citation>
    <scope>NUCLEOTIDE SEQUENCE [LARGE SCALE GENOMIC DNA]</scope>
    <source>
        <strain evidence="9 10">DSM 14336</strain>
    </source>
</reference>
<dbReference type="PANTHER" id="PTHR30269">
    <property type="entry name" value="TRANSMEMBRANE PROTEIN YFCA"/>
    <property type="match status" value="1"/>
</dbReference>
<dbReference type="EMBL" id="CP006773">
    <property type="protein sequence ID" value="AHD02204.1"/>
    <property type="molecule type" value="Genomic_DNA"/>
</dbReference>
<dbReference type="Proteomes" id="UP000018780">
    <property type="component" value="Chromosome"/>
</dbReference>
<accession>V9VWU9</accession>
<keyword evidence="10" id="KW-1185">Reference proteome</keyword>
<gene>
    <name evidence="9" type="ORF">METH_17555</name>
</gene>
<keyword evidence="7 8" id="KW-0472">Membrane</keyword>
<dbReference type="AlphaFoldDB" id="V9VWU9"/>
<evidence type="ECO:0000313" key="9">
    <source>
        <dbReference type="EMBL" id="AHD02204.1"/>
    </source>
</evidence>
<comment type="subcellular location">
    <subcellularLocation>
        <location evidence="1 8">Cell membrane</location>
        <topology evidence="1 8">Multi-pass membrane protein</topology>
    </subcellularLocation>
</comment>
<dbReference type="Pfam" id="PF01925">
    <property type="entry name" value="TauE"/>
    <property type="match status" value="1"/>
</dbReference>
<dbReference type="OrthoDB" id="9807082at2"/>
<comment type="similarity">
    <text evidence="2 8">Belongs to the 4-toluene sulfonate uptake permease (TSUP) (TC 2.A.102) family.</text>
</comment>
<feature type="transmembrane region" description="Helical" evidence="8">
    <location>
        <begin position="100"/>
        <end position="118"/>
    </location>
</feature>
<protein>
    <recommendedName>
        <fullName evidence="8">Probable membrane transporter protein</fullName>
    </recommendedName>
</protein>
<feature type="transmembrane region" description="Helical" evidence="8">
    <location>
        <begin position="43"/>
        <end position="64"/>
    </location>
</feature>
<keyword evidence="4 8" id="KW-1003">Cell membrane</keyword>
<feature type="transmembrane region" description="Helical" evidence="8">
    <location>
        <begin position="76"/>
        <end position="94"/>
    </location>
</feature>
<dbReference type="InterPro" id="IPR052017">
    <property type="entry name" value="TSUP"/>
</dbReference>
<evidence type="ECO:0000256" key="6">
    <source>
        <dbReference type="ARBA" id="ARBA00022989"/>
    </source>
</evidence>
<dbReference type="STRING" id="999552.METH_17555"/>
<dbReference type="RefSeq" id="WP_024091672.1">
    <property type="nucleotide sequence ID" value="NC_023135.1"/>
</dbReference>
<dbReference type="HOGENOM" id="CLU_045498_7_0_5"/>
<evidence type="ECO:0000256" key="5">
    <source>
        <dbReference type="ARBA" id="ARBA00022692"/>
    </source>
</evidence>
<dbReference type="PATRIC" id="fig|999552.6.peg.3486"/>
<keyword evidence="3" id="KW-0813">Transport</keyword>